<name>A0ABT8CIQ4_9VIBR</name>
<dbReference type="RefSeq" id="WP_261837410.1">
    <property type="nucleotide sequence ID" value="NZ_AP025458.1"/>
</dbReference>
<reference evidence="2" key="1">
    <citation type="journal article" date="2019" name="Int. J. Syst. Evol. Microbiol.">
        <title>The Global Catalogue of Microorganisms (GCM) 10K type strain sequencing project: providing services to taxonomists for standard genome sequencing and annotation.</title>
        <authorList>
            <consortium name="The Broad Institute Genomics Platform"/>
            <consortium name="The Broad Institute Genome Sequencing Center for Infectious Disease"/>
            <person name="Wu L."/>
            <person name="Ma J."/>
        </authorList>
    </citation>
    <scope>NUCLEOTIDE SEQUENCE [LARGE SCALE GENOMIC DNA]</scope>
    <source>
        <strain evidence="2">CECT 7226</strain>
    </source>
</reference>
<gene>
    <name evidence="1" type="ORF">QWY96_13175</name>
</gene>
<evidence type="ECO:0000313" key="2">
    <source>
        <dbReference type="Proteomes" id="UP001223712"/>
    </source>
</evidence>
<dbReference type="EMBL" id="JAUFQY010000001">
    <property type="protein sequence ID" value="MDN3701602.1"/>
    <property type="molecule type" value="Genomic_DNA"/>
</dbReference>
<keyword evidence="2" id="KW-1185">Reference proteome</keyword>
<evidence type="ECO:0000313" key="1">
    <source>
        <dbReference type="EMBL" id="MDN3701602.1"/>
    </source>
</evidence>
<sequence>MKNLRMKNAASRIITELSNLSIVEAEMVVKHVGKELFRNWVMPEAPTRRLSIIESDREVYEFLLSLDLEFMTQRDVFDVCVDQFGEERMPKKSSFNRGFRKLLAHKQLREE</sequence>
<organism evidence="1 2">
    <name type="scientific">Vibrio artabrorum</name>
    <dbReference type="NCBI Taxonomy" id="446374"/>
    <lineage>
        <taxon>Bacteria</taxon>
        <taxon>Pseudomonadati</taxon>
        <taxon>Pseudomonadota</taxon>
        <taxon>Gammaproteobacteria</taxon>
        <taxon>Vibrionales</taxon>
        <taxon>Vibrionaceae</taxon>
        <taxon>Vibrio</taxon>
    </lineage>
</organism>
<accession>A0ABT8CIQ4</accession>
<protein>
    <submittedName>
        <fullName evidence="1">Uncharacterized protein</fullName>
    </submittedName>
</protein>
<proteinExistence type="predicted"/>
<comment type="caution">
    <text evidence="1">The sequence shown here is derived from an EMBL/GenBank/DDBJ whole genome shotgun (WGS) entry which is preliminary data.</text>
</comment>
<dbReference type="Proteomes" id="UP001223712">
    <property type="component" value="Unassembled WGS sequence"/>
</dbReference>